<evidence type="ECO:0000313" key="1">
    <source>
        <dbReference type="EMBL" id="MEM0578296.1"/>
    </source>
</evidence>
<dbReference type="EMBL" id="JBCGDP010000022">
    <property type="protein sequence ID" value="MEM0578296.1"/>
    <property type="molecule type" value="Genomic_DNA"/>
</dbReference>
<comment type="caution">
    <text evidence="1">The sequence shown here is derived from an EMBL/GenBank/DDBJ whole genome shotgun (WGS) entry which is preliminary data.</text>
</comment>
<sequence length="221" mass="26345">MNKETFLQNYIDIEIKNFIKTDKNKKLADLLKDYEIYKAKFTSTDVLEIIDYLTAKDIIIRQPLYKHLIYPVLSEQVEQNNVNAIKGLLKLDQHLVSYQGYTKDTKYSSRTLLEKGFNISPDDRELLELYEIQTREYLNYTLHEIPIGVIYRTDGATIEQCVELINKTEKYEILCKKLKLDKSELIQECKYYYSAYKNYLSIYTNYKNFADYLDKECEHLK</sequence>
<dbReference type="Proteomes" id="UP001468798">
    <property type="component" value="Unassembled WGS sequence"/>
</dbReference>
<protein>
    <submittedName>
        <fullName evidence="1">Uncharacterized protein</fullName>
    </submittedName>
</protein>
<dbReference type="RefSeq" id="WP_342693121.1">
    <property type="nucleotide sequence ID" value="NZ_JBCGDP010000022.1"/>
</dbReference>
<keyword evidence="2" id="KW-1185">Reference proteome</keyword>
<name>A0ABU9NSQ0_9FLAO</name>
<reference evidence="1 2" key="1">
    <citation type="submission" date="2024-03" db="EMBL/GenBank/DDBJ databases">
        <title>Two novel species of the genus Flavobacterium exhibiting potentially degradation of complex polysaccharides.</title>
        <authorList>
            <person name="Lian X."/>
        </authorList>
    </citation>
    <scope>NUCLEOTIDE SEQUENCE [LARGE SCALE GENOMIC DNA]</scope>
    <source>
        <strain evidence="1 2">N6</strain>
    </source>
</reference>
<organism evidence="1 2">
    <name type="scientific">Flavobacterium polysaccharolyticum</name>
    <dbReference type="NCBI Taxonomy" id="3133148"/>
    <lineage>
        <taxon>Bacteria</taxon>
        <taxon>Pseudomonadati</taxon>
        <taxon>Bacteroidota</taxon>
        <taxon>Flavobacteriia</taxon>
        <taxon>Flavobacteriales</taxon>
        <taxon>Flavobacteriaceae</taxon>
        <taxon>Flavobacterium</taxon>
    </lineage>
</organism>
<proteinExistence type="predicted"/>
<evidence type="ECO:0000313" key="2">
    <source>
        <dbReference type="Proteomes" id="UP001468798"/>
    </source>
</evidence>
<accession>A0ABU9NSQ0</accession>
<gene>
    <name evidence="1" type="ORF">WFZ86_17460</name>
</gene>